<comment type="caution">
    <text evidence="2">The sequence shown here is derived from an EMBL/GenBank/DDBJ whole genome shotgun (WGS) entry which is preliminary data.</text>
</comment>
<keyword evidence="3" id="KW-1185">Reference proteome</keyword>
<dbReference type="Pfam" id="PF13400">
    <property type="entry name" value="Tad"/>
    <property type="match status" value="1"/>
</dbReference>
<evidence type="ECO:0000259" key="1">
    <source>
        <dbReference type="Pfam" id="PF13400"/>
    </source>
</evidence>
<evidence type="ECO:0000313" key="3">
    <source>
        <dbReference type="Proteomes" id="UP000290819"/>
    </source>
</evidence>
<dbReference type="InterPro" id="IPR028087">
    <property type="entry name" value="Tad_N"/>
</dbReference>
<accession>A0A4Q1VN39</accession>
<reference evidence="2 3" key="1">
    <citation type="submission" date="2017-03" db="EMBL/GenBank/DDBJ databases">
        <authorList>
            <person name="Safronova V.I."/>
            <person name="Sazanova A.L."/>
            <person name="Chirak E.R."/>
        </authorList>
    </citation>
    <scope>NUCLEOTIDE SEQUENCE [LARGE SCALE GENOMIC DNA]</scope>
    <source>
        <strain evidence="2 3">Opo-243</strain>
    </source>
</reference>
<evidence type="ECO:0000313" key="2">
    <source>
        <dbReference type="EMBL" id="RXT54081.1"/>
    </source>
</evidence>
<organism evidence="2 3">
    <name type="scientific">Bradyrhizobium betae</name>
    <dbReference type="NCBI Taxonomy" id="244734"/>
    <lineage>
        <taxon>Bacteria</taxon>
        <taxon>Pseudomonadati</taxon>
        <taxon>Pseudomonadota</taxon>
        <taxon>Alphaproteobacteria</taxon>
        <taxon>Hyphomicrobiales</taxon>
        <taxon>Nitrobacteraceae</taxon>
        <taxon>Bradyrhizobium</taxon>
    </lineage>
</organism>
<name>A0A4Q1VN39_9BRAD</name>
<proteinExistence type="predicted"/>
<dbReference type="OrthoDB" id="8248995at2"/>
<feature type="domain" description="Putative Flp pilus-assembly TadG-like N-terminal" evidence="1">
    <location>
        <begin position="10"/>
        <end position="57"/>
    </location>
</feature>
<dbReference type="RefSeq" id="WP_129267422.1">
    <property type="nucleotide sequence ID" value="NZ_MZXW01000004.1"/>
</dbReference>
<dbReference type="AlphaFoldDB" id="A0A4Q1VN39"/>
<sequence>MRSLLRSRRGAAAFATVIALMPLIGVVALGGEAGSWYVTKQHAQNAADAAAVSGAMQQLCLSNAPCAVTQTVDYRAKQAAAANAFCNAGGTAYPGSQCGASLPAGISQSVQIASLTSWNGAAGTYVQATVSQQQPAYLAQVLGLTTVTIPATAVASVKSVLFPPCVLSLTGSISFQGSPNINAPNCGMASNDPAKDAINFTGGGMSMNLGSLSTVGGCTGAASFCSSALTYLPAPTKNPFADLDGALTTLCGASPSLPAKCGLAKCTPATALTPYTAAKPCTNDGFKTKGTDALTLAAGGVYFISGTLTLTGGSSINGSAGVTFILLPGATIDTKGGGTLTLAGPATAPSNSSLPAALQSSAGLFQYMAMYVAPVTPAPPMTFGGNSNITLTGNIYAPTADVTFQGNPTIAVGGTAGGCGQLIAASISFNGNATFDTTGCPSQTKLPKSQYVQLVQ</sequence>
<dbReference type="Proteomes" id="UP000290819">
    <property type="component" value="Unassembled WGS sequence"/>
</dbReference>
<protein>
    <recommendedName>
        <fullName evidence="1">Putative Flp pilus-assembly TadG-like N-terminal domain-containing protein</fullName>
    </recommendedName>
</protein>
<dbReference type="EMBL" id="MZXW01000004">
    <property type="protein sequence ID" value="RXT54081.1"/>
    <property type="molecule type" value="Genomic_DNA"/>
</dbReference>
<gene>
    <name evidence="2" type="ORF">B5V03_01040</name>
</gene>